<protein>
    <recommendedName>
        <fullName evidence="4">Pantoate--beta-alanine ligase</fullName>
        <ecNumber evidence="3">6.3.2.1</ecNumber>
    </recommendedName>
    <alternativeName>
        <fullName evidence="10">Pantoate-activating enzyme</fullName>
    </alternativeName>
    <alternativeName>
        <fullName evidence="9">Pantothenate synthetase</fullName>
    </alternativeName>
</protein>
<evidence type="ECO:0000256" key="1">
    <source>
        <dbReference type="ARBA" id="ARBA00004990"/>
    </source>
</evidence>
<dbReference type="PANTHER" id="PTHR21299">
    <property type="entry name" value="CYTIDYLATE KINASE/PANTOATE-BETA-ALANINE LIGASE"/>
    <property type="match status" value="1"/>
</dbReference>
<dbReference type="Pfam" id="PF02569">
    <property type="entry name" value="Pantoate_ligase"/>
    <property type="match status" value="1"/>
</dbReference>
<evidence type="ECO:0000256" key="6">
    <source>
        <dbReference type="ARBA" id="ARBA00022655"/>
    </source>
</evidence>
<dbReference type="UniPathway" id="UPA00028">
    <property type="reaction ID" value="UER00005"/>
</dbReference>
<keyword evidence="5" id="KW-0436">Ligase</keyword>
<dbReference type="GO" id="GO:0015940">
    <property type="term" value="P:pantothenate biosynthetic process"/>
    <property type="evidence" value="ECO:0007669"/>
    <property type="project" value="UniProtKB-UniPathway"/>
</dbReference>
<dbReference type="GO" id="GO:0004592">
    <property type="term" value="F:pantoate-beta-alanine ligase activity"/>
    <property type="evidence" value="ECO:0007669"/>
    <property type="project" value="UniProtKB-EC"/>
</dbReference>
<dbReference type="Gene3D" id="3.40.50.620">
    <property type="entry name" value="HUPs"/>
    <property type="match status" value="1"/>
</dbReference>
<name>G8ZP10_TORDE</name>
<dbReference type="InterPro" id="IPR014729">
    <property type="entry name" value="Rossmann-like_a/b/a_fold"/>
</dbReference>
<dbReference type="SUPFAM" id="SSF52374">
    <property type="entry name" value="Nucleotidylyl transferase"/>
    <property type="match status" value="1"/>
</dbReference>
<keyword evidence="6" id="KW-0566">Pantothenate biosynthesis</keyword>
<evidence type="ECO:0000256" key="8">
    <source>
        <dbReference type="ARBA" id="ARBA00022840"/>
    </source>
</evidence>
<dbReference type="GeneID" id="11504275"/>
<dbReference type="InParanoid" id="G8ZP10"/>
<gene>
    <name evidence="12" type="primary">TDEL0B02250</name>
    <name evidence="12" type="ORF">TDEL_0B02250</name>
</gene>
<dbReference type="GO" id="GO:0005524">
    <property type="term" value="F:ATP binding"/>
    <property type="evidence" value="ECO:0007669"/>
    <property type="project" value="UniProtKB-KW"/>
</dbReference>
<comment type="pathway">
    <text evidence="1">Cofactor biosynthesis; (R)-pantothenate biosynthesis; (R)-pantothenate from (R)-pantoate and beta-alanine: step 1/1.</text>
</comment>
<dbReference type="Gene3D" id="3.30.1300.10">
    <property type="entry name" value="Pantoate-beta-alanine ligase, C-terminal domain"/>
    <property type="match status" value="1"/>
</dbReference>
<dbReference type="AlphaFoldDB" id="G8ZP10"/>
<reference evidence="12 13" key="1">
    <citation type="journal article" date="2011" name="Proc. Natl. Acad. Sci. U.S.A.">
        <title>Evolutionary erosion of yeast sex chromosomes by mating-type switching accidents.</title>
        <authorList>
            <person name="Gordon J.L."/>
            <person name="Armisen D."/>
            <person name="Proux-Wera E."/>
            <person name="Oheigeartaigh S.S."/>
            <person name="Byrne K.P."/>
            <person name="Wolfe K.H."/>
        </authorList>
    </citation>
    <scope>NUCLEOTIDE SEQUENCE [LARGE SCALE GENOMIC DNA]</scope>
    <source>
        <strain evidence="13">ATCC 10662 / CBS 1146 / NBRC 0425 / NCYC 2629 / NRRL Y-866</strain>
    </source>
</reference>
<evidence type="ECO:0000313" key="13">
    <source>
        <dbReference type="Proteomes" id="UP000005627"/>
    </source>
</evidence>
<evidence type="ECO:0000256" key="4">
    <source>
        <dbReference type="ARBA" id="ARBA00015647"/>
    </source>
</evidence>
<dbReference type="STRING" id="1076872.G8ZP10"/>
<proteinExistence type="inferred from homology"/>
<organism evidence="12 13">
    <name type="scientific">Torulaspora delbrueckii</name>
    <name type="common">Yeast</name>
    <name type="synonym">Candida colliculosa</name>
    <dbReference type="NCBI Taxonomy" id="4950"/>
    <lineage>
        <taxon>Eukaryota</taxon>
        <taxon>Fungi</taxon>
        <taxon>Dikarya</taxon>
        <taxon>Ascomycota</taxon>
        <taxon>Saccharomycotina</taxon>
        <taxon>Saccharomycetes</taxon>
        <taxon>Saccharomycetales</taxon>
        <taxon>Saccharomycetaceae</taxon>
        <taxon>Torulaspora</taxon>
    </lineage>
</organism>
<dbReference type="eggNOG" id="KOG3042">
    <property type="taxonomic scope" value="Eukaryota"/>
</dbReference>
<evidence type="ECO:0000256" key="10">
    <source>
        <dbReference type="ARBA" id="ARBA00032806"/>
    </source>
</evidence>
<dbReference type="EMBL" id="HE616743">
    <property type="protein sequence ID" value="CCE90354.1"/>
    <property type="molecule type" value="Genomic_DNA"/>
</dbReference>
<evidence type="ECO:0000256" key="7">
    <source>
        <dbReference type="ARBA" id="ARBA00022741"/>
    </source>
</evidence>
<dbReference type="InterPro" id="IPR042176">
    <property type="entry name" value="Pantoate_ligase_C"/>
</dbReference>
<evidence type="ECO:0000256" key="3">
    <source>
        <dbReference type="ARBA" id="ARBA00012219"/>
    </source>
</evidence>
<dbReference type="EC" id="6.3.2.1" evidence="3"/>
<evidence type="ECO:0000256" key="9">
    <source>
        <dbReference type="ARBA" id="ARBA00029902"/>
    </source>
</evidence>
<dbReference type="FunFam" id="3.40.50.620:FF:000013">
    <property type="entry name" value="Pantothenate synthetase"/>
    <property type="match status" value="1"/>
</dbReference>
<dbReference type="NCBIfam" id="TIGR00018">
    <property type="entry name" value="panC"/>
    <property type="match status" value="1"/>
</dbReference>
<comment type="catalytic activity">
    <reaction evidence="11">
        <text>(R)-pantoate + beta-alanine + ATP = (R)-pantothenate + AMP + diphosphate + H(+)</text>
        <dbReference type="Rhea" id="RHEA:10912"/>
        <dbReference type="ChEBI" id="CHEBI:15378"/>
        <dbReference type="ChEBI" id="CHEBI:15980"/>
        <dbReference type="ChEBI" id="CHEBI:29032"/>
        <dbReference type="ChEBI" id="CHEBI:30616"/>
        <dbReference type="ChEBI" id="CHEBI:33019"/>
        <dbReference type="ChEBI" id="CHEBI:57966"/>
        <dbReference type="ChEBI" id="CHEBI:456215"/>
        <dbReference type="EC" id="6.3.2.1"/>
    </reaction>
</comment>
<accession>G8ZP10</accession>
<dbReference type="HOGENOM" id="CLU_047148_1_0_1"/>
<sequence length="300" mass="33754">MKVVHTIQEVREWRKECKGSTGFVPTMGCLHAGHGSLIKQSRLDNDYTAVSIFVNPSQFAPTEDLDQYPRTLPADIDLLEQLGVDLLFAPNANEMYPQGIPLNVEDQRGPFVTVLGVSEMLEGSTRPNFFRGVATVVAKLLNIVTPTVAYFGQKDIQQFIVLDTMVRQLFINTRLQMMPIQRDSQGLALSSRNKYLCQESLTIASNLYKGLQRGCQMIQDSPNVISANDVKNVISEMWFPHLAQGDFKIDYLSIAHLQTLTELSKIEAKRDHKIVISCAVYVKDRKQPTVTVRLIDNIIL</sequence>
<dbReference type="PANTHER" id="PTHR21299:SF1">
    <property type="entry name" value="PANTOATE--BETA-ALANINE LIGASE"/>
    <property type="match status" value="1"/>
</dbReference>
<comment type="similarity">
    <text evidence="2">Belongs to the pantothenate synthetase family.</text>
</comment>
<dbReference type="KEGG" id="tdl:TDEL_0B02250"/>
<keyword evidence="13" id="KW-1185">Reference proteome</keyword>
<evidence type="ECO:0000313" key="12">
    <source>
        <dbReference type="EMBL" id="CCE90354.1"/>
    </source>
</evidence>
<dbReference type="FunCoup" id="G8ZP10">
    <property type="interactions" value="219"/>
</dbReference>
<dbReference type="OrthoDB" id="2020436at2759"/>
<evidence type="ECO:0000256" key="5">
    <source>
        <dbReference type="ARBA" id="ARBA00022598"/>
    </source>
</evidence>
<evidence type="ECO:0000256" key="2">
    <source>
        <dbReference type="ARBA" id="ARBA00009256"/>
    </source>
</evidence>
<dbReference type="Proteomes" id="UP000005627">
    <property type="component" value="Chromosome 2"/>
</dbReference>
<dbReference type="InterPro" id="IPR003721">
    <property type="entry name" value="Pantoate_ligase"/>
</dbReference>
<dbReference type="HAMAP" id="MF_00158">
    <property type="entry name" value="PanC"/>
    <property type="match status" value="1"/>
</dbReference>
<dbReference type="CDD" id="cd00560">
    <property type="entry name" value="PanC"/>
    <property type="match status" value="1"/>
</dbReference>
<keyword evidence="7" id="KW-0547">Nucleotide-binding</keyword>
<dbReference type="RefSeq" id="XP_003679565.1">
    <property type="nucleotide sequence ID" value="XM_003679517.1"/>
</dbReference>
<keyword evidence="8" id="KW-0067">ATP-binding</keyword>
<evidence type="ECO:0000256" key="11">
    <source>
        <dbReference type="ARBA" id="ARBA00048258"/>
    </source>
</evidence>